<accession>A0ABD2B7K5</accession>
<sequence length="70" mass="7648">MVTNVTDLTGKPPAALPSLSGFNSSVIIGEYVTASHYSETYDCRLTKSLIEKLVAKVQLGEVEQSREARF</sequence>
<name>A0ABD2B7K5_VESSQ</name>
<proteinExistence type="predicted"/>
<evidence type="ECO:0000313" key="2">
    <source>
        <dbReference type="Proteomes" id="UP001607302"/>
    </source>
</evidence>
<reference evidence="1 2" key="1">
    <citation type="journal article" date="2024" name="Ann. Entomol. Soc. Am.">
        <title>Genomic analyses of the southern and eastern yellowjacket wasps (Hymenoptera: Vespidae) reveal evolutionary signatures of social life.</title>
        <authorList>
            <person name="Catto M.A."/>
            <person name="Caine P.B."/>
            <person name="Orr S.E."/>
            <person name="Hunt B.G."/>
            <person name="Goodisman M.A.D."/>
        </authorList>
    </citation>
    <scope>NUCLEOTIDE SEQUENCE [LARGE SCALE GENOMIC DNA]</scope>
    <source>
        <strain evidence="1">233</strain>
        <tissue evidence="1">Head and thorax</tissue>
    </source>
</reference>
<organism evidence="1 2">
    <name type="scientific">Vespula squamosa</name>
    <name type="common">Southern yellow jacket</name>
    <name type="synonym">Wasp</name>
    <dbReference type="NCBI Taxonomy" id="30214"/>
    <lineage>
        <taxon>Eukaryota</taxon>
        <taxon>Metazoa</taxon>
        <taxon>Ecdysozoa</taxon>
        <taxon>Arthropoda</taxon>
        <taxon>Hexapoda</taxon>
        <taxon>Insecta</taxon>
        <taxon>Pterygota</taxon>
        <taxon>Neoptera</taxon>
        <taxon>Endopterygota</taxon>
        <taxon>Hymenoptera</taxon>
        <taxon>Apocrita</taxon>
        <taxon>Aculeata</taxon>
        <taxon>Vespoidea</taxon>
        <taxon>Vespidae</taxon>
        <taxon>Vespinae</taxon>
        <taxon>Vespula</taxon>
    </lineage>
</organism>
<dbReference type="Proteomes" id="UP001607302">
    <property type="component" value="Unassembled WGS sequence"/>
</dbReference>
<keyword evidence="2" id="KW-1185">Reference proteome</keyword>
<dbReference type="AlphaFoldDB" id="A0ABD2B7K5"/>
<evidence type="ECO:0000313" key="1">
    <source>
        <dbReference type="EMBL" id="KAL2728711.1"/>
    </source>
</evidence>
<dbReference type="EMBL" id="JAUDFV010000132">
    <property type="protein sequence ID" value="KAL2728711.1"/>
    <property type="molecule type" value="Genomic_DNA"/>
</dbReference>
<comment type="caution">
    <text evidence="1">The sequence shown here is derived from an EMBL/GenBank/DDBJ whole genome shotgun (WGS) entry which is preliminary data.</text>
</comment>
<gene>
    <name evidence="1" type="ORF">V1478_006343</name>
</gene>
<protein>
    <submittedName>
        <fullName evidence="1">Uncharacterized protein</fullName>
    </submittedName>
</protein>